<organism evidence="2 3">
    <name type="scientific">Pisum sativum</name>
    <name type="common">Garden pea</name>
    <name type="synonym">Lathyrus oleraceus</name>
    <dbReference type="NCBI Taxonomy" id="3888"/>
    <lineage>
        <taxon>Eukaryota</taxon>
        <taxon>Viridiplantae</taxon>
        <taxon>Streptophyta</taxon>
        <taxon>Embryophyta</taxon>
        <taxon>Tracheophyta</taxon>
        <taxon>Spermatophyta</taxon>
        <taxon>Magnoliopsida</taxon>
        <taxon>eudicotyledons</taxon>
        <taxon>Gunneridae</taxon>
        <taxon>Pentapetalae</taxon>
        <taxon>rosids</taxon>
        <taxon>fabids</taxon>
        <taxon>Fabales</taxon>
        <taxon>Fabaceae</taxon>
        <taxon>Papilionoideae</taxon>
        <taxon>50 kb inversion clade</taxon>
        <taxon>NPAAA clade</taxon>
        <taxon>Hologalegina</taxon>
        <taxon>IRL clade</taxon>
        <taxon>Fabeae</taxon>
        <taxon>Lathyrus</taxon>
    </lineage>
</organism>
<evidence type="ECO:0000256" key="1">
    <source>
        <dbReference type="SAM" id="MobiDB-lite"/>
    </source>
</evidence>
<keyword evidence="3" id="KW-1185">Reference proteome</keyword>
<evidence type="ECO:0000313" key="3">
    <source>
        <dbReference type="Proteomes" id="UP001058974"/>
    </source>
</evidence>
<gene>
    <name evidence="2" type="ORF">KIW84_072567</name>
</gene>
<feature type="region of interest" description="Disordered" evidence="1">
    <location>
        <begin position="74"/>
        <end position="148"/>
    </location>
</feature>
<comment type="caution">
    <text evidence="2">The sequence shown here is derived from an EMBL/GenBank/DDBJ whole genome shotgun (WGS) entry which is preliminary data.</text>
</comment>
<accession>A0A9D4VLL4</accession>
<dbReference type="AlphaFoldDB" id="A0A9D4VLL4"/>
<evidence type="ECO:0000313" key="2">
    <source>
        <dbReference type="EMBL" id="KAI5386040.1"/>
    </source>
</evidence>
<proteinExistence type="predicted"/>
<sequence>MFAANKVILISLKLYNTINPAFPSHQITNHLLSIQSFKLLSMAFSKSVILALLVVATMSNIHVEARRLLQRPDLPQPKVISSPTPSMQDLPDMSVIPSLPKGSLPPLHTSIPSLPKHAMPPFPTFPSTESSPNDPLVSSPAPSHPESSQSFFSFPFFSRSHSLLPKPSVENP</sequence>
<dbReference type="Proteomes" id="UP001058974">
    <property type="component" value="Chromosome 7"/>
</dbReference>
<name>A0A9D4VLL4_PEA</name>
<protein>
    <submittedName>
        <fullName evidence="2">Uncharacterized protein</fullName>
    </submittedName>
</protein>
<reference evidence="2 3" key="1">
    <citation type="journal article" date="2022" name="Nat. Genet.">
        <title>Improved pea reference genome and pan-genome highlight genomic features and evolutionary characteristics.</title>
        <authorList>
            <person name="Yang T."/>
            <person name="Liu R."/>
            <person name="Luo Y."/>
            <person name="Hu S."/>
            <person name="Wang D."/>
            <person name="Wang C."/>
            <person name="Pandey M.K."/>
            <person name="Ge S."/>
            <person name="Xu Q."/>
            <person name="Li N."/>
            <person name="Li G."/>
            <person name="Huang Y."/>
            <person name="Saxena R.K."/>
            <person name="Ji Y."/>
            <person name="Li M."/>
            <person name="Yan X."/>
            <person name="He Y."/>
            <person name="Liu Y."/>
            <person name="Wang X."/>
            <person name="Xiang C."/>
            <person name="Varshney R.K."/>
            <person name="Ding H."/>
            <person name="Gao S."/>
            <person name="Zong X."/>
        </authorList>
    </citation>
    <scope>NUCLEOTIDE SEQUENCE [LARGE SCALE GENOMIC DNA]</scope>
    <source>
        <strain evidence="2 3">cv. Zhongwan 6</strain>
    </source>
</reference>
<dbReference type="EMBL" id="JAMSHJ010000007">
    <property type="protein sequence ID" value="KAI5386040.1"/>
    <property type="molecule type" value="Genomic_DNA"/>
</dbReference>
<dbReference type="Gramene" id="Psat07G0256700-T1">
    <property type="protein sequence ID" value="KAI5386040.1"/>
    <property type="gene ID" value="KIW84_072567"/>
</dbReference>